<keyword evidence="4 11" id="KW-0812">Transmembrane</keyword>
<dbReference type="EMBL" id="HBIO01006598">
    <property type="protein sequence ID" value="CAE0460005.1"/>
    <property type="molecule type" value="Transcribed_RNA"/>
</dbReference>
<protein>
    <submittedName>
        <fullName evidence="12">Uncharacterized protein</fullName>
    </submittedName>
</protein>
<keyword evidence="8 11" id="KW-1133">Transmembrane helix</keyword>
<evidence type="ECO:0000256" key="4">
    <source>
        <dbReference type="ARBA" id="ARBA00022692"/>
    </source>
</evidence>
<keyword evidence="6" id="KW-0931">ER-Golgi transport</keyword>
<evidence type="ECO:0000256" key="6">
    <source>
        <dbReference type="ARBA" id="ARBA00022892"/>
    </source>
</evidence>
<dbReference type="AlphaFoldDB" id="A0A7S3V6B1"/>
<dbReference type="InterPro" id="IPR000133">
    <property type="entry name" value="ER_ret_rcpt"/>
</dbReference>
<dbReference type="GO" id="GO:0006621">
    <property type="term" value="P:protein retention in ER lumen"/>
    <property type="evidence" value="ECO:0007669"/>
    <property type="project" value="InterPro"/>
</dbReference>
<evidence type="ECO:0000256" key="11">
    <source>
        <dbReference type="SAM" id="Phobius"/>
    </source>
</evidence>
<dbReference type="Pfam" id="PF00810">
    <property type="entry name" value="ER_lumen_recept"/>
    <property type="match status" value="1"/>
</dbReference>
<feature type="transmembrane region" description="Helical" evidence="11">
    <location>
        <begin position="167"/>
        <end position="186"/>
    </location>
</feature>
<evidence type="ECO:0000256" key="2">
    <source>
        <dbReference type="ARBA" id="ARBA00010120"/>
    </source>
</evidence>
<keyword evidence="10" id="KW-0675">Receptor</keyword>
<comment type="subcellular location">
    <subcellularLocation>
        <location evidence="1">Endoplasmic reticulum membrane</location>
        <topology evidence="1">Multi-pass membrane protein</topology>
    </subcellularLocation>
</comment>
<proteinExistence type="inferred from homology"/>
<dbReference type="GO" id="GO:0046923">
    <property type="term" value="F:ER retention sequence binding"/>
    <property type="evidence" value="ECO:0007669"/>
    <property type="project" value="InterPro"/>
</dbReference>
<evidence type="ECO:0000256" key="7">
    <source>
        <dbReference type="ARBA" id="ARBA00022927"/>
    </source>
</evidence>
<dbReference type="GO" id="GO:0015031">
    <property type="term" value="P:protein transport"/>
    <property type="evidence" value="ECO:0007669"/>
    <property type="project" value="UniProtKB-KW"/>
</dbReference>
<reference evidence="12" key="1">
    <citation type="submission" date="2021-01" db="EMBL/GenBank/DDBJ databases">
        <authorList>
            <person name="Corre E."/>
            <person name="Pelletier E."/>
            <person name="Niang G."/>
            <person name="Scheremetjew M."/>
            <person name="Finn R."/>
            <person name="Kale V."/>
            <person name="Holt S."/>
            <person name="Cochrane G."/>
            <person name="Meng A."/>
            <person name="Brown T."/>
            <person name="Cohen L."/>
        </authorList>
    </citation>
    <scope>NUCLEOTIDE SEQUENCE</scope>
    <source>
        <strain evidence="12">MM31A-1</strain>
    </source>
</reference>
<evidence type="ECO:0000256" key="9">
    <source>
        <dbReference type="ARBA" id="ARBA00023136"/>
    </source>
</evidence>
<evidence type="ECO:0000256" key="3">
    <source>
        <dbReference type="ARBA" id="ARBA00022448"/>
    </source>
</evidence>
<evidence type="ECO:0000256" key="1">
    <source>
        <dbReference type="ARBA" id="ARBA00004477"/>
    </source>
</evidence>
<gene>
    <name evidence="12" type="ORF">CDEB00056_LOCUS4846</name>
</gene>
<evidence type="ECO:0000256" key="5">
    <source>
        <dbReference type="ARBA" id="ARBA00022824"/>
    </source>
</evidence>
<evidence type="ECO:0000313" key="12">
    <source>
        <dbReference type="EMBL" id="CAE0460005.1"/>
    </source>
</evidence>
<keyword evidence="5" id="KW-0256">Endoplasmic reticulum</keyword>
<feature type="transmembrane region" description="Helical" evidence="11">
    <location>
        <begin position="95"/>
        <end position="118"/>
    </location>
</feature>
<feature type="transmembrane region" description="Helical" evidence="11">
    <location>
        <begin position="138"/>
        <end position="155"/>
    </location>
</feature>
<evidence type="ECO:0000256" key="10">
    <source>
        <dbReference type="ARBA" id="ARBA00023170"/>
    </source>
</evidence>
<dbReference type="GO" id="GO:0005789">
    <property type="term" value="C:endoplasmic reticulum membrane"/>
    <property type="evidence" value="ECO:0007669"/>
    <property type="project" value="UniProtKB-SubCell"/>
</dbReference>
<accession>A0A7S3V6B1</accession>
<keyword evidence="3" id="KW-0813">Transport</keyword>
<comment type="similarity">
    <text evidence="2">Belongs to the ERD2 family.</text>
</comment>
<feature type="transmembrane region" description="Helical" evidence="11">
    <location>
        <begin position="47"/>
        <end position="74"/>
    </location>
</feature>
<keyword evidence="9 11" id="KW-0472">Membrane</keyword>
<name>A0A7S3V6B1_9STRA</name>
<organism evidence="12">
    <name type="scientific">Chaetoceros debilis</name>
    <dbReference type="NCBI Taxonomy" id="122233"/>
    <lineage>
        <taxon>Eukaryota</taxon>
        <taxon>Sar</taxon>
        <taxon>Stramenopiles</taxon>
        <taxon>Ochrophyta</taxon>
        <taxon>Bacillariophyta</taxon>
        <taxon>Coscinodiscophyceae</taxon>
        <taxon>Chaetocerotophycidae</taxon>
        <taxon>Chaetocerotales</taxon>
        <taxon>Chaetocerotaceae</taxon>
        <taxon>Chaetoceros</taxon>
    </lineage>
</organism>
<evidence type="ECO:0000256" key="8">
    <source>
        <dbReference type="ARBA" id="ARBA00022989"/>
    </source>
</evidence>
<dbReference type="GO" id="GO:0016192">
    <property type="term" value="P:vesicle-mediated transport"/>
    <property type="evidence" value="ECO:0007669"/>
    <property type="project" value="UniProtKB-KW"/>
</dbReference>
<keyword evidence="7" id="KW-0653">Protein transport</keyword>
<sequence length="233" mass="26486">MSFLVFCAEMCRLGSVAVILYQLAIRKDGSNISNTTQEFLLLSTGLLVIYMGGVFQWLGILSLAGLSWIVYTLTSNKPSGRVRYTIVHDTDTERYWATFALPCFLLAFLCGGNFLYSFSGLLDSVALIPQLLILHHKRLQVAPFLKHFIVLAWLVQPLYGFRSQGGSILLFASILKTILVPMPWIMDHYNLNSDVLSRDTREYGEENENRQHEDLDDADSPMMYFSLLQRETV</sequence>